<evidence type="ECO:0000313" key="1">
    <source>
        <dbReference type="EMBL" id="KXA21449.1"/>
    </source>
</evidence>
<dbReference type="AlphaFoldDB" id="A0A133NYU7"/>
<dbReference type="Proteomes" id="UP000070687">
    <property type="component" value="Unassembled WGS sequence"/>
</dbReference>
<dbReference type="EMBL" id="MNLH01000002">
    <property type="protein sequence ID" value="PNS43442.1"/>
    <property type="molecule type" value="Genomic_DNA"/>
</dbReference>
<reference evidence="2 4" key="2">
    <citation type="submission" date="2016-10" db="EMBL/GenBank/DDBJ databases">
        <authorList>
            <person name="Varghese N."/>
        </authorList>
    </citation>
    <scope>NUCLEOTIDE SEQUENCE [LARGE SCALE GENOMIC DNA]</scope>
    <source>
        <strain evidence="2 4">KA00225</strain>
    </source>
</reference>
<evidence type="ECO:0000313" key="4">
    <source>
        <dbReference type="Proteomes" id="UP000236146"/>
    </source>
</evidence>
<name>A0A133NYU7_GARVA</name>
<dbReference type="OrthoDB" id="3242830at2"/>
<dbReference type="PATRIC" id="fig|2702.100.peg.523"/>
<protein>
    <submittedName>
        <fullName evidence="1">Uncharacterized protein</fullName>
    </submittedName>
</protein>
<evidence type="ECO:0000313" key="3">
    <source>
        <dbReference type="Proteomes" id="UP000070687"/>
    </source>
</evidence>
<organism evidence="1 3">
    <name type="scientific">Gardnerella vaginalis</name>
    <dbReference type="NCBI Taxonomy" id="2702"/>
    <lineage>
        <taxon>Bacteria</taxon>
        <taxon>Bacillati</taxon>
        <taxon>Actinomycetota</taxon>
        <taxon>Actinomycetes</taxon>
        <taxon>Bifidobacteriales</taxon>
        <taxon>Bifidobacteriaceae</taxon>
        <taxon>Gardnerella</taxon>
    </lineage>
</organism>
<accession>A0A133NYU7</accession>
<proteinExistence type="predicted"/>
<comment type="caution">
    <text evidence="1">The sequence shown here is derived from an EMBL/GenBank/DDBJ whole genome shotgun (WGS) entry which is preliminary data.</text>
</comment>
<gene>
    <name evidence="2" type="ORF">BFS05_02370</name>
    <name evidence="1" type="ORF">HMPREF3208_00543</name>
</gene>
<dbReference type="Proteomes" id="UP000236146">
    <property type="component" value="Unassembled WGS sequence"/>
</dbReference>
<reference evidence="1 3" key="1">
    <citation type="submission" date="2016-01" db="EMBL/GenBank/DDBJ databases">
        <authorList>
            <person name="Oliw E.H."/>
        </authorList>
    </citation>
    <scope>NUCLEOTIDE SEQUENCE [LARGE SCALE GENOMIC DNA]</scope>
    <source>
        <strain evidence="1 3">PSS_7772B</strain>
    </source>
</reference>
<evidence type="ECO:0000313" key="2">
    <source>
        <dbReference type="EMBL" id="PNS43442.1"/>
    </source>
</evidence>
<dbReference type="RefSeq" id="WP_013399331.1">
    <property type="nucleotide sequence ID" value="NZ_JBLLPE010000002.1"/>
</dbReference>
<dbReference type="EMBL" id="LRQB01000031">
    <property type="protein sequence ID" value="KXA21449.1"/>
    <property type="molecule type" value="Genomic_DNA"/>
</dbReference>
<sequence>MSSVFKELEQKNVTDTPRKRRDEMCTWYDGSDIENVLEEYPQFKDWFDAHHTIDEIDCFTVCDVEEWFEDFSETWITPKLAQHSELPYSLLYHSIDIELLAQNCSEVEDGGRAFTFDKASGLCLCLAY</sequence>